<keyword evidence="2" id="KW-1185">Reference proteome</keyword>
<dbReference type="PANTHER" id="PTHR35459:SF4">
    <property type="match status" value="1"/>
</dbReference>
<reference evidence="1 2" key="1">
    <citation type="submission" date="2013-09" db="EMBL/GenBank/DDBJ databases">
        <title>Corchorus capsularis genome sequencing.</title>
        <authorList>
            <person name="Alam M."/>
            <person name="Haque M.S."/>
            <person name="Islam M.S."/>
            <person name="Emdad E.M."/>
            <person name="Islam M.M."/>
            <person name="Ahmed B."/>
            <person name="Halim A."/>
            <person name="Hossen Q.M.M."/>
            <person name="Hossain M.Z."/>
            <person name="Ahmed R."/>
            <person name="Khan M.M."/>
            <person name="Islam R."/>
            <person name="Rashid M.M."/>
            <person name="Khan S.A."/>
            <person name="Rahman M.S."/>
            <person name="Alam M."/>
        </authorList>
    </citation>
    <scope>NUCLEOTIDE SEQUENCE [LARGE SCALE GENOMIC DNA]</scope>
    <source>
        <strain evidence="2">cv. CVL-1</strain>
        <tissue evidence="1">Whole seedling</tissue>
    </source>
</reference>
<dbReference type="Gramene" id="OMO95924">
    <property type="protein sequence ID" value="OMO95924"/>
    <property type="gene ID" value="CCACVL1_05169"/>
</dbReference>
<accession>A0A1R3JM58</accession>
<dbReference type="EMBL" id="AWWV01007550">
    <property type="protein sequence ID" value="OMO95924.1"/>
    <property type="molecule type" value="Genomic_DNA"/>
</dbReference>
<dbReference type="OrthoDB" id="672903at2759"/>
<protein>
    <submittedName>
        <fullName evidence="1">Uncharacterized protein</fullName>
    </submittedName>
</protein>
<evidence type="ECO:0000313" key="2">
    <source>
        <dbReference type="Proteomes" id="UP000188268"/>
    </source>
</evidence>
<dbReference type="OMA" id="ETQHSTH"/>
<evidence type="ECO:0000313" key="1">
    <source>
        <dbReference type="EMBL" id="OMO95924.1"/>
    </source>
</evidence>
<dbReference type="STRING" id="210143.A0A1R3JM58"/>
<name>A0A1R3JM58_COCAP</name>
<sequence length="177" mass="20101">MEETRNKQPRESDVKVSNNKRKLSVADDDDVQISYFRIRCLLRQLRPHVIQVLQTPDFRNCKAAHEIRENLKLVSDLCKQMMGEGDSNVSEQQCQEGKKEAKLLKTEHCVENPNPAGIKLPIPSSSSEQKLNDGEFRGSYVIGGSVFGLNFITYRGSKPVYYGPSKDSYLSRKMKSC</sequence>
<comment type="caution">
    <text evidence="1">The sequence shown here is derived from an EMBL/GenBank/DDBJ whole genome shotgun (WGS) entry which is preliminary data.</text>
</comment>
<organism evidence="1 2">
    <name type="scientific">Corchorus capsularis</name>
    <name type="common">Jute</name>
    <dbReference type="NCBI Taxonomy" id="210143"/>
    <lineage>
        <taxon>Eukaryota</taxon>
        <taxon>Viridiplantae</taxon>
        <taxon>Streptophyta</taxon>
        <taxon>Embryophyta</taxon>
        <taxon>Tracheophyta</taxon>
        <taxon>Spermatophyta</taxon>
        <taxon>Magnoliopsida</taxon>
        <taxon>eudicotyledons</taxon>
        <taxon>Gunneridae</taxon>
        <taxon>Pentapetalae</taxon>
        <taxon>rosids</taxon>
        <taxon>malvids</taxon>
        <taxon>Malvales</taxon>
        <taxon>Malvaceae</taxon>
        <taxon>Grewioideae</taxon>
        <taxon>Apeibeae</taxon>
        <taxon>Corchorus</taxon>
    </lineage>
</organism>
<gene>
    <name evidence="1" type="ORF">CCACVL1_05169</name>
</gene>
<dbReference type="PANTHER" id="PTHR35459">
    <property type="entry name" value="T1N6.14 PROTEIN"/>
    <property type="match status" value="1"/>
</dbReference>
<proteinExistence type="predicted"/>
<dbReference type="Proteomes" id="UP000188268">
    <property type="component" value="Unassembled WGS sequence"/>
</dbReference>
<dbReference type="AlphaFoldDB" id="A0A1R3JM58"/>